<sequence length="422" mass="47604">MFNLLKKDLLTLSKNKSEMIELLLTPFLLISILGFALGNLMNNTSSTIETDKIGIVNQQNYEEDLSRLEEDLENENIPEETMKKLLDSSVSIDPINQLKTFLRSDEIKEIMEVKDFDDIKSAEKALENDEIQGIIEIPKEFSYITWRNVLFEDKATTNFDLKVQDKSQFNAIVLESLLNSFVEEYNLQSSIAMTDKEKVNLDNSNNNGKMINIATEDPVNSFQYYTIGMGVFFAFSTGTIIAARSYREKEQHVFARIMLTNTSPNTYLLSKLLSGTILTFLQLGIIFIFSTLIFGTFGGKDVMFWINMMIITFIYSLLIGSITSLLTSLSLRSNSASNVGFFSSFTAALAFLGGSFTPVETFSESIKTIGNWTPNGAVLTSYLQIMLGFDLIEVMPLLIRVIAMMGIFVIIAIYVFPKRRLN</sequence>
<evidence type="ECO:0000256" key="6">
    <source>
        <dbReference type="SAM" id="Phobius"/>
    </source>
</evidence>
<dbReference type="GO" id="GO:0005886">
    <property type="term" value="C:plasma membrane"/>
    <property type="evidence" value="ECO:0007669"/>
    <property type="project" value="UniProtKB-SubCell"/>
</dbReference>
<dbReference type="InterPro" id="IPR013525">
    <property type="entry name" value="ABC2_TM"/>
</dbReference>
<protein>
    <submittedName>
        <fullName evidence="8">ABC transporter permease</fullName>
    </submittedName>
</protein>
<comment type="caution">
    <text evidence="8">The sequence shown here is derived from an EMBL/GenBank/DDBJ whole genome shotgun (WGS) entry which is preliminary data.</text>
</comment>
<reference evidence="8 9" key="1">
    <citation type="submission" date="2019-05" db="EMBL/GenBank/DDBJ databases">
        <title>The metagenome of a microbial culture collection derived from dairy environment covers the genomic content of the human microbiome.</title>
        <authorList>
            <person name="Roder T."/>
            <person name="Wuthrich D."/>
            <person name="Sattari Z."/>
            <person name="Von Ah U."/>
            <person name="Bar C."/>
            <person name="Ronchi F."/>
            <person name="Macpherson A.J."/>
            <person name="Ganal-Vonarburg S.C."/>
            <person name="Bruggmann R."/>
            <person name="Vergeres G."/>
        </authorList>
    </citation>
    <scope>NUCLEOTIDE SEQUENCE [LARGE SCALE GENOMIC DNA]</scope>
    <source>
        <strain evidence="8 9">FAM 24235</strain>
    </source>
</reference>
<proteinExistence type="predicted"/>
<feature type="transmembrane region" description="Helical" evidence="6">
    <location>
        <begin position="397"/>
        <end position="416"/>
    </location>
</feature>
<dbReference type="PANTHER" id="PTHR30294:SF29">
    <property type="entry name" value="MULTIDRUG ABC TRANSPORTER PERMEASE YBHS-RELATED"/>
    <property type="match status" value="1"/>
</dbReference>
<feature type="transmembrane region" description="Helical" evidence="6">
    <location>
        <begin position="20"/>
        <end position="41"/>
    </location>
</feature>
<gene>
    <name evidence="8" type="ORF">FEZ48_01265</name>
</gene>
<dbReference type="PANTHER" id="PTHR30294">
    <property type="entry name" value="MEMBRANE COMPONENT OF ABC TRANSPORTER YHHJ-RELATED"/>
    <property type="match status" value="1"/>
</dbReference>
<feature type="domain" description="ABC-2 type transporter transmembrane" evidence="7">
    <location>
        <begin position="22"/>
        <end position="414"/>
    </location>
</feature>
<organism evidence="8 9">
    <name type="scientific">Marinilactibacillus psychrotolerans</name>
    <dbReference type="NCBI Taxonomy" id="191770"/>
    <lineage>
        <taxon>Bacteria</taxon>
        <taxon>Bacillati</taxon>
        <taxon>Bacillota</taxon>
        <taxon>Bacilli</taxon>
        <taxon>Lactobacillales</taxon>
        <taxon>Carnobacteriaceae</taxon>
        <taxon>Marinilactibacillus</taxon>
    </lineage>
</organism>
<dbReference type="EMBL" id="VBTE01000002">
    <property type="protein sequence ID" value="TLQ09409.1"/>
    <property type="molecule type" value="Genomic_DNA"/>
</dbReference>
<feature type="transmembrane region" description="Helical" evidence="6">
    <location>
        <begin position="277"/>
        <end position="298"/>
    </location>
</feature>
<keyword evidence="2" id="KW-1003">Cell membrane</keyword>
<feature type="transmembrane region" description="Helical" evidence="6">
    <location>
        <begin position="339"/>
        <end position="357"/>
    </location>
</feature>
<dbReference type="Pfam" id="PF12698">
    <property type="entry name" value="ABC2_membrane_3"/>
    <property type="match status" value="1"/>
</dbReference>
<dbReference type="OrthoDB" id="3078158at2"/>
<accession>A0A5R9C8I3</accession>
<dbReference type="RefSeq" id="WP_138470562.1">
    <property type="nucleotide sequence ID" value="NZ_JBGQQG010000022.1"/>
</dbReference>
<feature type="transmembrane region" description="Helical" evidence="6">
    <location>
        <begin position="222"/>
        <end position="243"/>
    </location>
</feature>
<evidence type="ECO:0000256" key="3">
    <source>
        <dbReference type="ARBA" id="ARBA00022692"/>
    </source>
</evidence>
<evidence type="ECO:0000256" key="1">
    <source>
        <dbReference type="ARBA" id="ARBA00004651"/>
    </source>
</evidence>
<dbReference type="GO" id="GO:0140359">
    <property type="term" value="F:ABC-type transporter activity"/>
    <property type="evidence" value="ECO:0007669"/>
    <property type="project" value="InterPro"/>
</dbReference>
<keyword evidence="5 6" id="KW-0472">Membrane</keyword>
<dbReference type="STRING" id="191770.SAMN04488013_11228"/>
<evidence type="ECO:0000259" key="7">
    <source>
        <dbReference type="Pfam" id="PF12698"/>
    </source>
</evidence>
<evidence type="ECO:0000256" key="2">
    <source>
        <dbReference type="ARBA" id="ARBA00022475"/>
    </source>
</evidence>
<dbReference type="AlphaFoldDB" id="A0A5R9C8I3"/>
<evidence type="ECO:0000313" key="9">
    <source>
        <dbReference type="Proteomes" id="UP000307201"/>
    </source>
</evidence>
<dbReference type="InterPro" id="IPR051449">
    <property type="entry name" value="ABC-2_transporter_component"/>
</dbReference>
<evidence type="ECO:0000313" key="8">
    <source>
        <dbReference type="EMBL" id="TLQ09409.1"/>
    </source>
</evidence>
<evidence type="ECO:0000256" key="5">
    <source>
        <dbReference type="ARBA" id="ARBA00023136"/>
    </source>
</evidence>
<feature type="transmembrane region" description="Helical" evidence="6">
    <location>
        <begin position="304"/>
        <end position="327"/>
    </location>
</feature>
<evidence type="ECO:0000256" key="4">
    <source>
        <dbReference type="ARBA" id="ARBA00022989"/>
    </source>
</evidence>
<comment type="subcellular location">
    <subcellularLocation>
        <location evidence="1">Cell membrane</location>
        <topology evidence="1">Multi-pass membrane protein</topology>
    </subcellularLocation>
</comment>
<name>A0A5R9C8I3_9LACT</name>
<dbReference type="Proteomes" id="UP000307201">
    <property type="component" value="Unassembled WGS sequence"/>
</dbReference>
<keyword evidence="4 6" id="KW-1133">Transmembrane helix</keyword>
<keyword evidence="3 6" id="KW-0812">Transmembrane</keyword>